<name>A0ABY5K4H1_9CELL</name>
<dbReference type="InterPro" id="IPR041657">
    <property type="entry name" value="HTH_17"/>
</dbReference>
<dbReference type="SUPFAM" id="SSF46955">
    <property type="entry name" value="Putative DNA-binding domain"/>
    <property type="match status" value="1"/>
</dbReference>
<protein>
    <submittedName>
        <fullName evidence="2">Helix-turn-helix domain-containing protein</fullName>
    </submittedName>
</protein>
<evidence type="ECO:0000313" key="3">
    <source>
        <dbReference type="Proteomes" id="UP001317322"/>
    </source>
</evidence>
<keyword evidence="3" id="KW-1185">Reference proteome</keyword>
<reference evidence="2 3" key="1">
    <citation type="submission" date="2022-07" db="EMBL/GenBank/DDBJ databases">
        <title>Novel species in genus cellulomonas.</title>
        <authorList>
            <person name="Ye L."/>
        </authorList>
    </citation>
    <scope>NUCLEOTIDE SEQUENCE [LARGE SCALE GENOMIC DNA]</scope>
    <source>
        <strain evidence="3">zg-Y908</strain>
    </source>
</reference>
<dbReference type="InterPro" id="IPR010093">
    <property type="entry name" value="SinI_DNA-bd"/>
</dbReference>
<feature type="domain" description="Helix-turn-helix" evidence="1">
    <location>
        <begin position="78"/>
        <end position="125"/>
    </location>
</feature>
<dbReference type="InterPro" id="IPR009061">
    <property type="entry name" value="DNA-bd_dom_put_sf"/>
</dbReference>
<evidence type="ECO:0000259" key="1">
    <source>
        <dbReference type="Pfam" id="PF12728"/>
    </source>
</evidence>
<dbReference type="EMBL" id="CP101989">
    <property type="protein sequence ID" value="UUI64875.1"/>
    <property type="molecule type" value="Genomic_DNA"/>
</dbReference>
<accession>A0ABY5K4H1</accession>
<proteinExistence type="predicted"/>
<dbReference type="RefSeq" id="WP_227563365.1">
    <property type="nucleotide sequence ID" value="NZ_CP101989.1"/>
</dbReference>
<gene>
    <name evidence="2" type="ORF">NP075_17455</name>
</gene>
<evidence type="ECO:0000313" key="2">
    <source>
        <dbReference type="EMBL" id="UUI64875.1"/>
    </source>
</evidence>
<dbReference type="NCBIfam" id="TIGR01764">
    <property type="entry name" value="excise"/>
    <property type="match status" value="1"/>
</dbReference>
<dbReference type="Proteomes" id="UP001317322">
    <property type="component" value="Chromosome"/>
</dbReference>
<dbReference type="Pfam" id="PF12728">
    <property type="entry name" value="HTH_17"/>
    <property type="match status" value="1"/>
</dbReference>
<sequence length="144" mass="15529">MATPVAARRDLLIDDHDSKLAENVLESLEGPEGFLSVARTDAAAEPLPRDLGVLLQEVLRAVASGSTVTVTTTPQEVTTSTAAAMLGISRPTLMKMVKDGTIPAHKVGTHTRLRTEDVLTAKRARRERERAAFAALLELEDDED</sequence>
<organism evidence="2 3">
    <name type="scientific">Cellulomonas wangsupingiae</name>
    <dbReference type="NCBI Taxonomy" id="2968085"/>
    <lineage>
        <taxon>Bacteria</taxon>
        <taxon>Bacillati</taxon>
        <taxon>Actinomycetota</taxon>
        <taxon>Actinomycetes</taxon>
        <taxon>Micrococcales</taxon>
        <taxon>Cellulomonadaceae</taxon>
        <taxon>Cellulomonas</taxon>
    </lineage>
</organism>